<organism evidence="5 6">
    <name type="scientific">Dacryopinax primogenitus (strain DJM 731)</name>
    <name type="common">Brown rot fungus</name>
    <dbReference type="NCBI Taxonomy" id="1858805"/>
    <lineage>
        <taxon>Eukaryota</taxon>
        <taxon>Fungi</taxon>
        <taxon>Dikarya</taxon>
        <taxon>Basidiomycota</taxon>
        <taxon>Agaricomycotina</taxon>
        <taxon>Dacrymycetes</taxon>
        <taxon>Dacrymycetales</taxon>
        <taxon>Dacrymycetaceae</taxon>
        <taxon>Dacryopinax</taxon>
    </lineage>
</organism>
<keyword evidence="6" id="KW-1185">Reference proteome</keyword>
<feature type="region of interest" description="Disordered" evidence="3">
    <location>
        <begin position="583"/>
        <end position="602"/>
    </location>
</feature>
<evidence type="ECO:0000259" key="4">
    <source>
        <dbReference type="PROSITE" id="PS50089"/>
    </source>
</evidence>
<proteinExistence type="inferred from homology"/>
<dbReference type="SUPFAM" id="SSF57850">
    <property type="entry name" value="RING/U-box"/>
    <property type="match status" value="1"/>
</dbReference>
<evidence type="ECO:0000256" key="1">
    <source>
        <dbReference type="ARBA" id="ARBA00010402"/>
    </source>
</evidence>
<feature type="region of interest" description="Disordered" evidence="3">
    <location>
        <begin position="344"/>
        <end position="387"/>
    </location>
</feature>
<protein>
    <recommendedName>
        <fullName evidence="4">RING-type domain-containing protein</fullName>
    </recommendedName>
</protein>
<dbReference type="GeneID" id="63684758"/>
<evidence type="ECO:0000313" key="6">
    <source>
        <dbReference type="Proteomes" id="UP000030653"/>
    </source>
</evidence>
<feature type="compositionally biased region" description="Polar residues" evidence="3">
    <location>
        <begin position="590"/>
        <end position="602"/>
    </location>
</feature>
<comment type="similarity">
    <text evidence="1">Belongs to the SIP5 family.</text>
</comment>
<feature type="region of interest" description="Disordered" evidence="3">
    <location>
        <begin position="536"/>
        <end position="566"/>
    </location>
</feature>
<dbReference type="AlphaFoldDB" id="M5GA77"/>
<dbReference type="InterPro" id="IPR039301">
    <property type="entry name" value="Sip5/DA2"/>
</dbReference>
<evidence type="ECO:0000256" key="2">
    <source>
        <dbReference type="PROSITE-ProRule" id="PRU00175"/>
    </source>
</evidence>
<feature type="compositionally biased region" description="Polar residues" evidence="3">
    <location>
        <begin position="536"/>
        <end position="548"/>
    </location>
</feature>
<dbReference type="PANTHER" id="PTHR31315:SF1">
    <property type="entry name" value="PROTEIN SIP5"/>
    <property type="match status" value="1"/>
</dbReference>
<evidence type="ECO:0000313" key="5">
    <source>
        <dbReference type="EMBL" id="EJU05709.1"/>
    </source>
</evidence>
<dbReference type="OrthoDB" id="21471at2759"/>
<dbReference type="HOGENOM" id="CLU_012572_2_0_1"/>
<feature type="region of interest" description="Disordered" evidence="3">
    <location>
        <begin position="279"/>
        <end position="312"/>
    </location>
</feature>
<evidence type="ECO:0000256" key="3">
    <source>
        <dbReference type="SAM" id="MobiDB-lite"/>
    </source>
</evidence>
<dbReference type="PROSITE" id="PS50089">
    <property type="entry name" value="ZF_RING_2"/>
    <property type="match status" value="1"/>
</dbReference>
<dbReference type="EMBL" id="JH795856">
    <property type="protein sequence ID" value="EJU05709.1"/>
    <property type="molecule type" value="Genomic_DNA"/>
</dbReference>
<keyword evidence="2" id="KW-0479">Metal-binding</keyword>
<dbReference type="RefSeq" id="XP_040632603.1">
    <property type="nucleotide sequence ID" value="XM_040769696.1"/>
</dbReference>
<feature type="compositionally biased region" description="Basic and acidic residues" evidence="3">
    <location>
        <begin position="7"/>
        <end position="16"/>
    </location>
</feature>
<dbReference type="STRING" id="1858805.M5GA77"/>
<dbReference type="GO" id="GO:0005737">
    <property type="term" value="C:cytoplasm"/>
    <property type="evidence" value="ECO:0007669"/>
    <property type="project" value="TreeGrafter"/>
</dbReference>
<feature type="compositionally biased region" description="Polar residues" evidence="3">
    <location>
        <begin position="419"/>
        <end position="431"/>
    </location>
</feature>
<name>M5GA77_DACPD</name>
<dbReference type="PANTHER" id="PTHR31315">
    <property type="entry name" value="PROTEIN SIP5"/>
    <property type="match status" value="1"/>
</dbReference>
<feature type="domain" description="RING-type" evidence="4">
    <location>
        <begin position="124"/>
        <end position="173"/>
    </location>
</feature>
<feature type="compositionally biased region" description="Basic and acidic residues" evidence="3">
    <location>
        <begin position="344"/>
        <end position="354"/>
    </location>
</feature>
<feature type="compositionally biased region" description="Low complexity" evidence="3">
    <location>
        <begin position="453"/>
        <end position="464"/>
    </location>
</feature>
<accession>M5GA77</accession>
<feature type="region of interest" description="Disordered" evidence="3">
    <location>
        <begin position="416"/>
        <end position="472"/>
    </location>
</feature>
<reference evidence="5 6" key="1">
    <citation type="journal article" date="2012" name="Science">
        <title>The Paleozoic origin of enzymatic lignin decomposition reconstructed from 31 fungal genomes.</title>
        <authorList>
            <person name="Floudas D."/>
            <person name="Binder M."/>
            <person name="Riley R."/>
            <person name="Barry K."/>
            <person name="Blanchette R.A."/>
            <person name="Henrissat B."/>
            <person name="Martinez A.T."/>
            <person name="Otillar R."/>
            <person name="Spatafora J.W."/>
            <person name="Yadav J.S."/>
            <person name="Aerts A."/>
            <person name="Benoit I."/>
            <person name="Boyd A."/>
            <person name="Carlson A."/>
            <person name="Copeland A."/>
            <person name="Coutinho P.M."/>
            <person name="de Vries R.P."/>
            <person name="Ferreira P."/>
            <person name="Findley K."/>
            <person name="Foster B."/>
            <person name="Gaskell J."/>
            <person name="Glotzer D."/>
            <person name="Gorecki P."/>
            <person name="Heitman J."/>
            <person name="Hesse C."/>
            <person name="Hori C."/>
            <person name="Igarashi K."/>
            <person name="Jurgens J.A."/>
            <person name="Kallen N."/>
            <person name="Kersten P."/>
            <person name="Kohler A."/>
            <person name="Kuees U."/>
            <person name="Kumar T.K.A."/>
            <person name="Kuo A."/>
            <person name="LaButti K."/>
            <person name="Larrondo L.F."/>
            <person name="Lindquist E."/>
            <person name="Ling A."/>
            <person name="Lombard V."/>
            <person name="Lucas S."/>
            <person name="Lundell T."/>
            <person name="Martin R."/>
            <person name="McLaughlin D.J."/>
            <person name="Morgenstern I."/>
            <person name="Morin E."/>
            <person name="Murat C."/>
            <person name="Nagy L.G."/>
            <person name="Nolan M."/>
            <person name="Ohm R.A."/>
            <person name="Patyshakuliyeva A."/>
            <person name="Rokas A."/>
            <person name="Ruiz-Duenas F.J."/>
            <person name="Sabat G."/>
            <person name="Salamov A."/>
            <person name="Samejima M."/>
            <person name="Schmutz J."/>
            <person name="Slot J.C."/>
            <person name="St John F."/>
            <person name="Stenlid J."/>
            <person name="Sun H."/>
            <person name="Sun S."/>
            <person name="Syed K."/>
            <person name="Tsang A."/>
            <person name="Wiebenga A."/>
            <person name="Young D."/>
            <person name="Pisabarro A."/>
            <person name="Eastwood D.C."/>
            <person name="Martin F."/>
            <person name="Cullen D."/>
            <person name="Grigoriev I.V."/>
            <person name="Hibbett D.S."/>
        </authorList>
    </citation>
    <scope>NUCLEOTIDE SEQUENCE [LARGE SCALE GENOMIC DNA]</scope>
    <source>
        <strain evidence="5 6">DJM-731 SS1</strain>
    </source>
</reference>
<dbReference type="CDD" id="cd24139">
    <property type="entry name" value="SIP5-like"/>
    <property type="match status" value="1"/>
</dbReference>
<feature type="region of interest" description="Disordered" evidence="3">
    <location>
        <begin position="1"/>
        <end position="23"/>
    </location>
</feature>
<sequence>MGNSASTHKERTENHIDFGSTRPFGTYTGPQDWNHEVVSRLIKERKLAPFYWPLEDYDDEMTDEQIMAARKVPPTEASPTSDAASDILSVTLSRSSVSTRQSERLRPQTMKIPEAQLYRGAIECPICFLYYPPNINRTRCCDHYICTECFVQIKRADPTPQHLVSEPAACPYCVQDNFGVIYAAPAWRAGIGSEGYPSPDLYKVSSSGSIAPPPPMAKQRRQSLSHTAPGVVTIDQIRPDWEAKLAAVHAAVARRANRRIIMRQVGDRLIPVGITSGRVQINTDGMGDTGPIVETDDSSTRGSRRRRHELSQLLGGMGMAGQDLEELMVMEAMRLSLLEHEQALRRQQEEEARQQRANGGEGSSTGGTNTDPAAPPMPSSAPVSGSRTPIAIPARVDLSGDAAISSSAPTHVHRLSGASILTGTPPRTNGSPLRPSGDSATGGPAISPTASMPSPLRSSRPSSLVDSTNGNPTHQAAALAATTFLNPTTVDEGAGSSSIPPRNPTSIASASVPISTEPAAPAPVININQALAGSSTRTPISRTQTMGTEMSEDGETEYVPLASPDTEDNAYLLDERLDEAMQENIELPQRSATATSGDSLPP</sequence>
<dbReference type="OMA" id="HKERTEN"/>
<keyword evidence="2" id="KW-0863">Zinc-finger</keyword>
<dbReference type="Proteomes" id="UP000030653">
    <property type="component" value="Unassembled WGS sequence"/>
</dbReference>
<gene>
    <name evidence="5" type="ORF">DACRYDRAFT_113764</name>
</gene>
<dbReference type="InterPro" id="IPR001841">
    <property type="entry name" value="Znf_RING"/>
</dbReference>
<dbReference type="GO" id="GO:0008270">
    <property type="term" value="F:zinc ion binding"/>
    <property type="evidence" value="ECO:0007669"/>
    <property type="project" value="UniProtKB-KW"/>
</dbReference>
<keyword evidence="2" id="KW-0862">Zinc</keyword>